<organism evidence="1 2">
    <name type="scientific">Methylococcus capsulatus</name>
    <dbReference type="NCBI Taxonomy" id="414"/>
    <lineage>
        <taxon>Bacteria</taxon>
        <taxon>Pseudomonadati</taxon>
        <taxon>Pseudomonadota</taxon>
        <taxon>Gammaproteobacteria</taxon>
        <taxon>Methylococcales</taxon>
        <taxon>Methylococcaceae</taxon>
        <taxon>Methylococcus</taxon>
    </lineage>
</organism>
<dbReference type="PROSITE" id="PS52050">
    <property type="entry name" value="WYL"/>
    <property type="match status" value="1"/>
</dbReference>
<evidence type="ECO:0000313" key="1">
    <source>
        <dbReference type="EMBL" id="CAI8841164.1"/>
    </source>
</evidence>
<sequence length="180" mass="19845">MSDELISKLNDAIKTGEILSVIYHGGSQPGSVRQLSPIKVTSREVRGIDISSNEVKTFLVAKMELANSTSSPKQYDPSTKSGSLEPATIREAYQGQVEKLKELGWYVGLEKDAISLHRYFKNGKIRKGADVVIAKYDDNPSRPFYVYGPSLASARTFGKLSSAMELFNEESKTHAPNNKT</sequence>
<dbReference type="EMBL" id="OX458332">
    <property type="protein sequence ID" value="CAI8841164.1"/>
    <property type="molecule type" value="Genomic_DNA"/>
</dbReference>
<reference evidence="1" key="1">
    <citation type="submission" date="2023-03" db="EMBL/GenBank/DDBJ databases">
        <authorList>
            <person name="Pearce D."/>
        </authorList>
    </citation>
    <scope>NUCLEOTIDE SEQUENCE</scope>
    <source>
        <strain evidence="1">Mc</strain>
    </source>
</reference>
<accession>A0AA35V6V1</accession>
<dbReference type="AlphaFoldDB" id="A0AA35V6V1"/>
<evidence type="ECO:0000313" key="2">
    <source>
        <dbReference type="Proteomes" id="UP001158598"/>
    </source>
</evidence>
<protein>
    <submittedName>
        <fullName evidence="1">Uncharacterized protein</fullName>
    </submittedName>
</protein>
<dbReference type="RefSeq" id="WP_154656634.1">
    <property type="nucleotide sequence ID" value="NZ_OX458332.1"/>
</dbReference>
<name>A0AA35V6V1_METCP</name>
<gene>
    <name evidence="1" type="ORF">MCNOR_2318</name>
</gene>
<proteinExistence type="predicted"/>
<dbReference type="Proteomes" id="UP001158598">
    <property type="component" value="Chromosome"/>
</dbReference>